<feature type="compositionally biased region" description="Basic residues" evidence="1">
    <location>
        <begin position="44"/>
        <end position="59"/>
    </location>
</feature>
<proteinExistence type="predicted"/>
<feature type="region of interest" description="Disordered" evidence="1">
    <location>
        <begin position="354"/>
        <end position="379"/>
    </location>
</feature>
<evidence type="ECO:0000313" key="2">
    <source>
        <dbReference type="EMBL" id="GAA5817586.1"/>
    </source>
</evidence>
<dbReference type="Proteomes" id="UP001473302">
    <property type="component" value="Unassembled WGS sequence"/>
</dbReference>
<feature type="compositionally biased region" description="Basic and acidic residues" evidence="1">
    <location>
        <begin position="70"/>
        <end position="79"/>
    </location>
</feature>
<evidence type="ECO:0000313" key="3">
    <source>
        <dbReference type="Proteomes" id="UP001473302"/>
    </source>
</evidence>
<feature type="compositionally biased region" description="Polar residues" evidence="1">
    <location>
        <begin position="258"/>
        <end position="275"/>
    </location>
</feature>
<evidence type="ECO:0000256" key="1">
    <source>
        <dbReference type="SAM" id="MobiDB-lite"/>
    </source>
</evidence>
<feature type="region of interest" description="Disordered" evidence="1">
    <location>
        <begin position="31"/>
        <end position="79"/>
    </location>
</feature>
<protein>
    <submittedName>
        <fullName evidence="2">Uncharacterized protein</fullName>
    </submittedName>
</protein>
<reference evidence="2 3" key="1">
    <citation type="submission" date="2024-04" db="EMBL/GenBank/DDBJ databases">
        <title>genome sequences of Mucor flavus KT1a and Helicostylum pulchrum KT1b strains isolated from the surface of a dry-aged beef.</title>
        <authorList>
            <person name="Toyotome T."/>
            <person name="Hosono M."/>
            <person name="Torimaru M."/>
            <person name="Fukuda K."/>
            <person name="Mikami N."/>
        </authorList>
    </citation>
    <scope>NUCLEOTIDE SEQUENCE [LARGE SCALE GENOMIC DNA]</scope>
    <source>
        <strain evidence="2 3">KT1a</strain>
    </source>
</reference>
<accession>A0ABP9ZEM8</accession>
<organism evidence="2 3">
    <name type="scientific">Mucor flavus</name>
    <dbReference type="NCBI Taxonomy" id="439312"/>
    <lineage>
        <taxon>Eukaryota</taxon>
        <taxon>Fungi</taxon>
        <taxon>Fungi incertae sedis</taxon>
        <taxon>Mucoromycota</taxon>
        <taxon>Mucoromycotina</taxon>
        <taxon>Mucoromycetes</taxon>
        <taxon>Mucorales</taxon>
        <taxon>Mucorineae</taxon>
        <taxon>Mucoraceae</taxon>
        <taxon>Mucor</taxon>
    </lineage>
</organism>
<gene>
    <name evidence="2" type="ORF">MFLAVUS_011134</name>
</gene>
<sequence length="556" mass="62929">MFAYPRYQAQPVYAYSPEEYYYQSGSEASYHPHYEDNSNQSNRYSKRRSSVKKPRRSKSFSRMEYSNNYNDHHQRNHGDDEYYYQGHHRLDGVRSVSPFTENRSYRHARIQQDNEDTAGRQMHSWTQPTSFVNLGQPIINPMTNNYQMQQSLGACATDTWPGMTTNAYIPPHNDLFYPQQNVPMIQPYYMPPPLANNSNPFLSLASSAAAPASYYPQQAALFPNLMQMPMLFSELFSNTAAVNNNEVKEDVKEENNISKEVTPSTSQKTSPTINTDLVPDAVTAKGGPVKRPVILHRKKSFVEGILSSFSSLGEDVNYAPAGNSTLYPKPDDDTTYNLKSTAWDPTSYTSLSDALNTDNMANRPPVEGGERKVSSLSRKTSTRLLKKANALQNRQYVWCYRPYKQTSPENNGEEESSPGLWAAFDMQNQFKLDSQHYFLMSMKNRGVQSKSSADAKYHRPDIVTDDPHHILVLMKQSNISSPVLVSINDSVAWCNKPMAADFEVLEIACMPTHHNILVVSNELIKQEEEAAAAKPLRRSKSMDGLASKLLNTVLGW</sequence>
<feature type="region of interest" description="Disordered" evidence="1">
    <location>
        <begin position="251"/>
        <end position="279"/>
    </location>
</feature>
<comment type="caution">
    <text evidence="2">The sequence shown here is derived from an EMBL/GenBank/DDBJ whole genome shotgun (WGS) entry which is preliminary data.</text>
</comment>
<name>A0ABP9ZEM8_9FUNG</name>
<keyword evidence="3" id="KW-1185">Reference proteome</keyword>
<dbReference type="EMBL" id="BAABUK010000045">
    <property type="protein sequence ID" value="GAA5817586.1"/>
    <property type="molecule type" value="Genomic_DNA"/>
</dbReference>